<organism evidence="9 11">
    <name type="scientific">Heyndrickxia sporothermodurans</name>
    <dbReference type="NCBI Taxonomy" id="46224"/>
    <lineage>
        <taxon>Bacteria</taxon>
        <taxon>Bacillati</taxon>
        <taxon>Bacillota</taxon>
        <taxon>Bacilli</taxon>
        <taxon>Bacillales</taxon>
        <taxon>Bacillaceae</taxon>
        <taxon>Heyndrickxia</taxon>
    </lineage>
</organism>
<name>A0A150L780_9BACI</name>
<evidence type="ECO:0000313" key="10">
    <source>
        <dbReference type="EMBL" id="QQX25286.1"/>
    </source>
</evidence>
<evidence type="ECO:0000256" key="8">
    <source>
        <dbReference type="NCBIfam" id="TIGR02209"/>
    </source>
</evidence>
<sequence>MSNLARKQQQPYIQPKIHTEPKIQPIHRCSQITLGEKLLAALVIAFVCIMAIKVIATQAAIYKVNKEIHQMEASVQTKKKVNEDLKMQVSDLSKYERIREIAKKQGLKMNDKNIKVVEGQ</sequence>
<dbReference type="Proteomes" id="UP000075666">
    <property type="component" value="Unassembled WGS sequence"/>
</dbReference>
<dbReference type="PATRIC" id="fig|46224.3.peg.2461"/>
<evidence type="ECO:0000256" key="4">
    <source>
        <dbReference type="ARBA" id="ARBA00022989"/>
    </source>
</evidence>
<evidence type="ECO:0000256" key="6">
    <source>
        <dbReference type="ARBA" id="ARBA00023306"/>
    </source>
</evidence>
<feature type="transmembrane region" description="Helical" evidence="7">
    <location>
        <begin position="38"/>
        <end position="61"/>
    </location>
</feature>
<protein>
    <recommendedName>
        <fullName evidence="7 8">Cell division protein FtsL</fullName>
    </recommendedName>
</protein>
<evidence type="ECO:0000313" key="9">
    <source>
        <dbReference type="EMBL" id="KYD08144.1"/>
    </source>
</evidence>
<dbReference type="Proteomes" id="UP000595512">
    <property type="component" value="Chromosome"/>
</dbReference>
<dbReference type="InterPro" id="IPR007060">
    <property type="entry name" value="FtsL/DivIC"/>
</dbReference>
<dbReference type="AlphaFoldDB" id="A0A150L780"/>
<keyword evidence="1 7" id="KW-1003">Cell membrane</keyword>
<comment type="subcellular location">
    <subcellularLocation>
        <location evidence="7">Cell membrane</location>
        <topology evidence="7">Single-pass type II membrane protein</topology>
    </subcellularLocation>
    <text evidence="7">Localizes to the division septum where it forms a ring structure.</text>
</comment>
<dbReference type="GO" id="GO:0043093">
    <property type="term" value="P:FtsZ-dependent cytokinesis"/>
    <property type="evidence" value="ECO:0007669"/>
    <property type="project" value="UniProtKB-UniRule"/>
</dbReference>
<dbReference type="EMBL" id="LQYN01000034">
    <property type="protein sequence ID" value="KYD08144.1"/>
    <property type="molecule type" value="Genomic_DNA"/>
</dbReference>
<evidence type="ECO:0000256" key="1">
    <source>
        <dbReference type="ARBA" id="ARBA00022475"/>
    </source>
</evidence>
<dbReference type="STRING" id="46224.B4102_1226"/>
<dbReference type="Pfam" id="PF04977">
    <property type="entry name" value="DivIC"/>
    <property type="match status" value="1"/>
</dbReference>
<reference evidence="10 12" key="2">
    <citation type="submission" date="2020-12" db="EMBL/GenBank/DDBJ databases">
        <title>Taxonomic evaluation of the Bacillus sporothermodurans group of bacteria based on whole genome sequences.</title>
        <authorList>
            <person name="Fiedler G."/>
            <person name="Herbstmann A.-D."/>
            <person name="Doll E."/>
            <person name="Wenning M."/>
            <person name="Brinks E."/>
            <person name="Kabisch J."/>
            <person name="Breitenwieser F."/>
            <person name="Lappann M."/>
            <person name="Boehnlein C."/>
            <person name="Franz C."/>
        </authorList>
    </citation>
    <scope>NUCLEOTIDE SEQUENCE [LARGE SCALE GENOMIC DNA]</scope>
    <source>
        <strain evidence="10 12">DSM 10599</strain>
    </source>
</reference>
<evidence type="ECO:0000313" key="12">
    <source>
        <dbReference type="Proteomes" id="UP000595512"/>
    </source>
</evidence>
<dbReference type="OrthoDB" id="14664at2"/>
<evidence type="ECO:0000256" key="2">
    <source>
        <dbReference type="ARBA" id="ARBA00022618"/>
    </source>
</evidence>
<dbReference type="InterPro" id="IPR011922">
    <property type="entry name" value="Cell_div_FtsL"/>
</dbReference>
<keyword evidence="11" id="KW-1185">Reference proteome</keyword>
<dbReference type="HAMAP" id="MF_00910">
    <property type="entry name" value="FtsL"/>
    <property type="match status" value="1"/>
</dbReference>
<evidence type="ECO:0000256" key="5">
    <source>
        <dbReference type="ARBA" id="ARBA00023136"/>
    </source>
</evidence>
<dbReference type="RefSeq" id="WP_066230050.1">
    <property type="nucleotide sequence ID" value="NZ_CP066701.1"/>
</dbReference>
<dbReference type="GO" id="GO:0032153">
    <property type="term" value="C:cell division site"/>
    <property type="evidence" value="ECO:0007669"/>
    <property type="project" value="UniProtKB-UniRule"/>
</dbReference>
<dbReference type="GO" id="GO:0005886">
    <property type="term" value="C:plasma membrane"/>
    <property type="evidence" value="ECO:0007669"/>
    <property type="project" value="UniProtKB-SubCell"/>
</dbReference>
<evidence type="ECO:0000256" key="7">
    <source>
        <dbReference type="HAMAP-Rule" id="MF_00910"/>
    </source>
</evidence>
<comment type="similarity">
    <text evidence="7">Belongs to the FtsL family.</text>
</comment>
<keyword evidence="6 7" id="KW-0131">Cell cycle</keyword>
<reference evidence="9 11" key="1">
    <citation type="submission" date="2016-01" db="EMBL/GenBank/DDBJ databases">
        <title>Genome Sequences of Twelve Sporeforming Bacillus Species Isolated from Foods.</title>
        <authorList>
            <person name="Berendsen E.M."/>
            <person name="Wells-Bennik M.H."/>
            <person name="Krawcyk A.O."/>
            <person name="De Jong A."/>
            <person name="Holsappel S."/>
            <person name="Eijlander R.T."/>
            <person name="Kuipers O.P."/>
        </authorList>
    </citation>
    <scope>NUCLEOTIDE SEQUENCE [LARGE SCALE GENOMIC DNA]</scope>
    <source>
        <strain evidence="9 11">B4102</strain>
    </source>
</reference>
<keyword evidence="4 7" id="KW-1133">Transmembrane helix</keyword>
<dbReference type="NCBIfam" id="TIGR02209">
    <property type="entry name" value="ftsL_broad"/>
    <property type="match status" value="1"/>
</dbReference>
<dbReference type="EMBL" id="CP066701">
    <property type="protein sequence ID" value="QQX25286.1"/>
    <property type="molecule type" value="Genomic_DNA"/>
</dbReference>
<gene>
    <name evidence="7 10" type="primary">ftsL</name>
    <name evidence="9" type="ORF">B4102_1226</name>
    <name evidence="10" type="ORF">JGZ69_21765</name>
</gene>
<dbReference type="KEGG" id="hspo:JGZ69_21765"/>
<accession>A0A150L780</accession>
<comment type="function">
    <text evidence="7">Essential cell division protein.</text>
</comment>
<proteinExistence type="inferred from homology"/>
<evidence type="ECO:0000256" key="3">
    <source>
        <dbReference type="ARBA" id="ARBA00022692"/>
    </source>
</evidence>
<keyword evidence="2 7" id="KW-0132">Cell division</keyword>
<keyword evidence="5 7" id="KW-0472">Membrane</keyword>
<evidence type="ECO:0000313" key="11">
    <source>
        <dbReference type="Proteomes" id="UP000075666"/>
    </source>
</evidence>
<keyword evidence="3 7" id="KW-0812">Transmembrane</keyword>